<evidence type="ECO:0000256" key="2">
    <source>
        <dbReference type="ARBA" id="ARBA00005993"/>
    </source>
</evidence>
<dbReference type="Gene3D" id="3.30.50.10">
    <property type="entry name" value="Erythroid Transcription Factor GATA-1, subunit A"/>
    <property type="match status" value="1"/>
</dbReference>
<evidence type="ECO:0000259" key="13">
    <source>
        <dbReference type="PROSITE" id="PS51030"/>
    </source>
</evidence>
<evidence type="ECO:0000256" key="7">
    <source>
        <dbReference type="ARBA" id="ARBA00023125"/>
    </source>
</evidence>
<evidence type="ECO:0000256" key="10">
    <source>
        <dbReference type="ARBA" id="ARBA00023242"/>
    </source>
</evidence>
<dbReference type="PRINTS" id="PR00047">
    <property type="entry name" value="STROIDFINGER"/>
</dbReference>
<dbReference type="CDD" id="cd06960">
    <property type="entry name" value="NR_DBD_HNF4A"/>
    <property type="match status" value="1"/>
</dbReference>
<evidence type="ECO:0000313" key="16">
    <source>
        <dbReference type="WBParaSite" id="PSAMB.scaffold8215size6485.g31162.t1"/>
    </source>
</evidence>
<keyword evidence="6 11" id="KW-0805">Transcription regulation</keyword>
<proteinExistence type="inferred from homology"/>
<comment type="similarity">
    <text evidence="2 11">Belongs to the nuclear hormone receptor family.</text>
</comment>
<dbReference type="Proteomes" id="UP000887566">
    <property type="component" value="Unplaced"/>
</dbReference>
<dbReference type="WBParaSite" id="PSAMB.scaffold8215size6485.g31162.t1">
    <property type="protein sequence ID" value="PSAMB.scaffold8215size6485.g31162.t1"/>
    <property type="gene ID" value="PSAMB.scaffold8215size6485.g31162"/>
</dbReference>
<dbReference type="PROSITE" id="PS51843">
    <property type="entry name" value="NR_LBD"/>
    <property type="match status" value="1"/>
</dbReference>
<dbReference type="PROSITE" id="PS51030">
    <property type="entry name" value="NUCLEAR_REC_DBD_2"/>
    <property type="match status" value="1"/>
</dbReference>
<dbReference type="SUPFAM" id="SSF57716">
    <property type="entry name" value="Glucocorticoid receptor-like (DNA-binding domain)"/>
    <property type="match status" value="1"/>
</dbReference>
<dbReference type="GO" id="GO:0008270">
    <property type="term" value="F:zinc ion binding"/>
    <property type="evidence" value="ECO:0007669"/>
    <property type="project" value="UniProtKB-KW"/>
</dbReference>
<keyword evidence="7 11" id="KW-0238">DNA-binding</keyword>
<dbReference type="SMART" id="SM00430">
    <property type="entry name" value="HOLI"/>
    <property type="match status" value="1"/>
</dbReference>
<dbReference type="SMART" id="SM00399">
    <property type="entry name" value="ZnF_C4"/>
    <property type="match status" value="1"/>
</dbReference>
<keyword evidence="5 11" id="KW-0862">Zinc</keyword>
<evidence type="ECO:0000259" key="14">
    <source>
        <dbReference type="PROSITE" id="PS51843"/>
    </source>
</evidence>
<dbReference type="FunFam" id="3.30.50.10:FF:000030">
    <property type="entry name" value="Nuclear Hormone Receptor family"/>
    <property type="match status" value="1"/>
</dbReference>
<dbReference type="GO" id="GO:0003700">
    <property type="term" value="F:DNA-binding transcription factor activity"/>
    <property type="evidence" value="ECO:0007669"/>
    <property type="project" value="InterPro"/>
</dbReference>
<dbReference type="InterPro" id="IPR035500">
    <property type="entry name" value="NHR-like_dom_sf"/>
</dbReference>
<dbReference type="InterPro" id="IPR050274">
    <property type="entry name" value="Nuclear_hormone_rcpt_NR2"/>
</dbReference>
<feature type="domain" description="NR LBD" evidence="14">
    <location>
        <begin position="163"/>
        <end position="404"/>
    </location>
</feature>
<accession>A0A914XGM3</accession>
<organism evidence="15 16">
    <name type="scientific">Plectus sambesii</name>
    <dbReference type="NCBI Taxonomy" id="2011161"/>
    <lineage>
        <taxon>Eukaryota</taxon>
        <taxon>Metazoa</taxon>
        <taxon>Ecdysozoa</taxon>
        <taxon>Nematoda</taxon>
        <taxon>Chromadorea</taxon>
        <taxon>Plectida</taxon>
        <taxon>Plectina</taxon>
        <taxon>Plectoidea</taxon>
        <taxon>Plectidae</taxon>
        <taxon>Plectus</taxon>
    </lineage>
</organism>
<keyword evidence="15" id="KW-1185">Reference proteome</keyword>
<comment type="subcellular location">
    <subcellularLocation>
        <location evidence="1 11">Nucleus</location>
    </subcellularLocation>
</comment>
<keyword evidence="3 11" id="KW-0479">Metal-binding</keyword>
<dbReference type="AlphaFoldDB" id="A0A914XGM3"/>
<dbReference type="PANTHER" id="PTHR24083">
    <property type="entry name" value="NUCLEAR HORMONE RECEPTOR"/>
    <property type="match status" value="1"/>
</dbReference>
<dbReference type="InterPro" id="IPR001628">
    <property type="entry name" value="Znf_hrmn_rcpt"/>
</dbReference>
<dbReference type="CDD" id="cd06157">
    <property type="entry name" value="NR_LBD"/>
    <property type="match status" value="1"/>
</dbReference>
<evidence type="ECO:0000256" key="9">
    <source>
        <dbReference type="ARBA" id="ARBA00023170"/>
    </source>
</evidence>
<protein>
    <submittedName>
        <fullName evidence="16">Uncharacterized protein</fullName>
    </submittedName>
</protein>
<dbReference type="PRINTS" id="PR00398">
    <property type="entry name" value="STRDHORMONER"/>
</dbReference>
<sequence length="411" mass="46212">MEKLPPGTLCVVCEDEATGKHYSIPSCNGCKTFFRRAIVNNRTFACMGHGNCPVNKGVRCACRHCRLKKCLEVGMDKNAIQNDRDRIGYTKRTKRPRPSSDEMAGHTNGEGFSDPPQPSPGSSVGSPPSGPMLVPLAAPDPLLERLTDLENKFTLLFSRSIIEPYASIDDALAAPSRFCRPIDIQMSDPVAVPRPCDDQRKMPFWRSRIITLFIDWAKTFPIFQNLPYTDKIALIMNHASSYLIMCEAFRTPEHITDKIMHPDGHFFSRNPTPDSLFSKSLSGLTPVMGAMIDYVLRPFRQLKVTVTELAALQAIMFFDPDTEGLDSASQRNVSAEQKRVLVSLYRQLSIRYDPSETAERYASLLLRVPTIRKVAAKNNESYQILDMFKLFTINPLVRETALGVRLTRHIP</sequence>
<dbReference type="InterPro" id="IPR001723">
    <property type="entry name" value="Nuclear_hrmn_rcpt"/>
</dbReference>
<dbReference type="InterPro" id="IPR013088">
    <property type="entry name" value="Znf_NHR/GATA"/>
</dbReference>
<feature type="region of interest" description="Disordered" evidence="12">
    <location>
        <begin position="84"/>
        <end position="131"/>
    </location>
</feature>
<feature type="domain" description="Nuclear receptor" evidence="13">
    <location>
        <begin position="7"/>
        <end position="82"/>
    </location>
</feature>
<dbReference type="InterPro" id="IPR049636">
    <property type="entry name" value="HNF4-like_DBD"/>
</dbReference>
<evidence type="ECO:0000256" key="3">
    <source>
        <dbReference type="ARBA" id="ARBA00022723"/>
    </source>
</evidence>
<dbReference type="InterPro" id="IPR000536">
    <property type="entry name" value="Nucl_hrmn_rcpt_lig-bd"/>
</dbReference>
<dbReference type="Gene3D" id="1.10.565.10">
    <property type="entry name" value="Retinoid X Receptor"/>
    <property type="match status" value="1"/>
</dbReference>
<evidence type="ECO:0000256" key="1">
    <source>
        <dbReference type="ARBA" id="ARBA00004123"/>
    </source>
</evidence>
<dbReference type="PROSITE" id="PS00031">
    <property type="entry name" value="NUCLEAR_REC_DBD_1"/>
    <property type="match status" value="1"/>
</dbReference>
<dbReference type="SUPFAM" id="SSF48508">
    <property type="entry name" value="Nuclear receptor ligand-binding domain"/>
    <property type="match status" value="1"/>
</dbReference>
<dbReference type="GO" id="GO:0000978">
    <property type="term" value="F:RNA polymerase II cis-regulatory region sequence-specific DNA binding"/>
    <property type="evidence" value="ECO:0007669"/>
    <property type="project" value="InterPro"/>
</dbReference>
<dbReference type="GO" id="GO:0005634">
    <property type="term" value="C:nucleus"/>
    <property type="evidence" value="ECO:0007669"/>
    <property type="project" value="UniProtKB-SubCell"/>
</dbReference>
<evidence type="ECO:0000313" key="15">
    <source>
        <dbReference type="Proteomes" id="UP000887566"/>
    </source>
</evidence>
<evidence type="ECO:0000256" key="4">
    <source>
        <dbReference type="ARBA" id="ARBA00022771"/>
    </source>
</evidence>
<name>A0A914XGM3_9BILA</name>
<keyword evidence="8 11" id="KW-0804">Transcription</keyword>
<keyword evidence="10 11" id="KW-0539">Nucleus</keyword>
<evidence type="ECO:0000256" key="11">
    <source>
        <dbReference type="RuleBase" id="RU004334"/>
    </source>
</evidence>
<keyword evidence="4 11" id="KW-0863">Zinc-finger</keyword>
<dbReference type="Pfam" id="PF00104">
    <property type="entry name" value="Hormone_recep"/>
    <property type="match status" value="1"/>
</dbReference>
<reference evidence="16" key="1">
    <citation type="submission" date="2022-11" db="UniProtKB">
        <authorList>
            <consortium name="WormBaseParasite"/>
        </authorList>
    </citation>
    <scope>IDENTIFICATION</scope>
</reference>
<keyword evidence="9 11" id="KW-0675">Receptor</keyword>
<dbReference type="Pfam" id="PF00105">
    <property type="entry name" value="zf-C4"/>
    <property type="match status" value="1"/>
</dbReference>
<evidence type="ECO:0000256" key="8">
    <source>
        <dbReference type="ARBA" id="ARBA00023163"/>
    </source>
</evidence>
<evidence type="ECO:0000256" key="12">
    <source>
        <dbReference type="SAM" id="MobiDB-lite"/>
    </source>
</evidence>
<evidence type="ECO:0000256" key="5">
    <source>
        <dbReference type="ARBA" id="ARBA00022833"/>
    </source>
</evidence>
<evidence type="ECO:0000256" key="6">
    <source>
        <dbReference type="ARBA" id="ARBA00023015"/>
    </source>
</evidence>